<comment type="caution">
    <text evidence="2">The sequence shown here is derived from an EMBL/GenBank/DDBJ whole genome shotgun (WGS) entry which is preliminary data.</text>
</comment>
<dbReference type="OrthoDB" id="5783032at2759"/>
<name>A0A8S1HYK3_9PELO</name>
<gene>
    <name evidence="2" type="ORF">CAUJ_LOCUS14179</name>
</gene>
<proteinExistence type="predicted"/>
<dbReference type="AlphaFoldDB" id="A0A8S1HYK3"/>
<feature type="signal peptide" evidence="1">
    <location>
        <begin position="1"/>
        <end position="17"/>
    </location>
</feature>
<reference evidence="2" key="1">
    <citation type="submission" date="2020-10" db="EMBL/GenBank/DDBJ databases">
        <authorList>
            <person name="Kikuchi T."/>
        </authorList>
    </citation>
    <scope>NUCLEOTIDE SEQUENCE</scope>
    <source>
        <strain evidence="2">NKZ352</strain>
    </source>
</reference>
<dbReference type="EMBL" id="CAJGYM010000120">
    <property type="protein sequence ID" value="CAD6198273.1"/>
    <property type="molecule type" value="Genomic_DNA"/>
</dbReference>
<keyword evidence="3" id="KW-1185">Reference proteome</keyword>
<accession>A0A8S1HYK3</accession>
<sequence>MLVRLLCLLAVFAAVVADIDFALVCDKGYRVSAIRRTKTYYSTLGTLTVECEQIALPESTTCAPQANVPKCTGLLEGCSGDSWLGGFHAFQLENATQATVRLVFLHQRPTEHGNPGFLLTPLSQIWFTEAGSAGISTTATELSSICCGKTEICPFVSREFPVITRSTDCEECSCACGVEQCSNGVEPVRVIHRKLLFPVWLRLFLYFQMSNTLKLYNKFYS</sequence>
<organism evidence="2 3">
    <name type="scientific">Caenorhabditis auriculariae</name>
    <dbReference type="NCBI Taxonomy" id="2777116"/>
    <lineage>
        <taxon>Eukaryota</taxon>
        <taxon>Metazoa</taxon>
        <taxon>Ecdysozoa</taxon>
        <taxon>Nematoda</taxon>
        <taxon>Chromadorea</taxon>
        <taxon>Rhabditida</taxon>
        <taxon>Rhabditina</taxon>
        <taxon>Rhabditomorpha</taxon>
        <taxon>Rhabditoidea</taxon>
        <taxon>Rhabditidae</taxon>
        <taxon>Peloderinae</taxon>
        <taxon>Caenorhabditis</taxon>
    </lineage>
</organism>
<evidence type="ECO:0000313" key="3">
    <source>
        <dbReference type="Proteomes" id="UP000835052"/>
    </source>
</evidence>
<evidence type="ECO:0000313" key="2">
    <source>
        <dbReference type="EMBL" id="CAD6198273.1"/>
    </source>
</evidence>
<dbReference type="Proteomes" id="UP000835052">
    <property type="component" value="Unassembled WGS sequence"/>
</dbReference>
<feature type="chain" id="PRO_5035730980" evidence="1">
    <location>
        <begin position="18"/>
        <end position="221"/>
    </location>
</feature>
<keyword evidence="1" id="KW-0732">Signal</keyword>
<protein>
    <submittedName>
        <fullName evidence="2">Uncharacterized protein</fullName>
    </submittedName>
</protein>
<evidence type="ECO:0000256" key="1">
    <source>
        <dbReference type="SAM" id="SignalP"/>
    </source>
</evidence>